<comment type="caution">
    <text evidence="1">The sequence shown here is derived from an EMBL/GenBank/DDBJ whole genome shotgun (WGS) entry which is preliminary data.</text>
</comment>
<proteinExistence type="predicted"/>
<evidence type="ECO:0000313" key="1">
    <source>
        <dbReference type="EMBL" id="GAT01880.1"/>
    </source>
</evidence>
<reference evidence="1 2" key="1">
    <citation type="journal article" date="2016" name="Genome Announc.">
        <title>Draft Genome Sequences of Five Rapidly Growing Mycobacterium Species, M. thermoresistibile, M. fortuitum subsp. acetamidolyticum, M. canariasense, M. brisbanense, and M. novocastrense.</title>
        <authorList>
            <person name="Katahira K."/>
            <person name="Ogura Y."/>
            <person name="Gotoh Y."/>
            <person name="Hayashi T."/>
        </authorList>
    </citation>
    <scope>NUCLEOTIDE SEQUENCE [LARGE SCALE GENOMIC DNA]</scope>
    <source>
        <strain evidence="1 2">JCM6368</strain>
    </source>
</reference>
<evidence type="ECO:0000313" key="2">
    <source>
        <dbReference type="Proteomes" id="UP000069705"/>
    </source>
</evidence>
<gene>
    <name evidence="1" type="ORF">RMCFA_1992</name>
</gene>
<sequence length="107" mass="11866">MVSVEGAKEYYMCKAAHEAGGPRRCSGDARATVERSASEVSALERVEAALRVESDESLFRTNHVAGWAHASSVENQVVRVAHLWRALSGLRRLRHAERRVYESGRCA</sequence>
<accession>A0A100WNN8</accession>
<reference evidence="2" key="2">
    <citation type="submission" date="2016-02" db="EMBL/GenBank/DDBJ databases">
        <title>Draft genome sequence of five rapidly growing Mycobacterium species.</title>
        <authorList>
            <person name="Katahira K."/>
            <person name="Gotou Y."/>
            <person name="Iida K."/>
            <person name="Ogura Y."/>
            <person name="Hayashi T."/>
        </authorList>
    </citation>
    <scope>NUCLEOTIDE SEQUENCE [LARGE SCALE GENOMIC DNA]</scope>
    <source>
        <strain evidence="2">JCM6368</strain>
    </source>
</reference>
<protein>
    <submittedName>
        <fullName evidence="1">Uncharacterized protein</fullName>
    </submittedName>
</protein>
<dbReference type="Proteomes" id="UP000069705">
    <property type="component" value="Unassembled WGS sequence"/>
</dbReference>
<name>A0A100WNN8_MYCFO</name>
<organism evidence="1 2">
    <name type="scientific">Mycolicibacterium fortuitum subsp. acetamidolyticum</name>
    <dbReference type="NCBI Taxonomy" id="144550"/>
    <lineage>
        <taxon>Bacteria</taxon>
        <taxon>Bacillati</taxon>
        <taxon>Actinomycetota</taxon>
        <taxon>Actinomycetes</taxon>
        <taxon>Mycobacteriales</taxon>
        <taxon>Mycobacteriaceae</taxon>
        <taxon>Mycolicibacterium</taxon>
    </lineage>
</organism>
<dbReference type="AlphaFoldDB" id="A0A100WNN8"/>
<dbReference type="EMBL" id="BCSZ01000020">
    <property type="protein sequence ID" value="GAT01880.1"/>
    <property type="molecule type" value="Genomic_DNA"/>
</dbReference>